<keyword evidence="2" id="KW-1185">Reference proteome</keyword>
<reference evidence="1" key="1">
    <citation type="submission" date="2023-06" db="EMBL/GenBank/DDBJ databases">
        <title>Genomic analysis of the entomopathogenic nematode Steinernema hermaphroditum.</title>
        <authorList>
            <person name="Schwarz E.M."/>
            <person name="Heppert J.K."/>
            <person name="Baniya A."/>
            <person name="Schwartz H.T."/>
            <person name="Tan C.-H."/>
            <person name="Antoshechkin I."/>
            <person name="Sternberg P.W."/>
            <person name="Goodrich-Blair H."/>
            <person name="Dillman A.R."/>
        </authorList>
    </citation>
    <scope>NUCLEOTIDE SEQUENCE</scope>
    <source>
        <strain evidence="1">PS9179</strain>
        <tissue evidence="1">Whole animal</tissue>
    </source>
</reference>
<dbReference type="Proteomes" id="UP001175271">
    <property type="component" value="Unassembled WGS sequence"/>
</dbReference>
<name>A0AA39I9Z9_9BILA</name>
<organism evidence="1 2">
    <name type="scientific">Steinernema hermaphroditum</name>
    <dbReference type="NCBI Taxonomy" id="289476"/>
    <lineage>
        <taxon>Eukaryota</taxon>
        <taxon>Metazoa</taxon>
        <taxon>Ecdysozoa</taxon>
        <taxon>Nematoda</taxon>
        <taxon>Chromadorea</taxon>
        <taxon>Rhabditida</taxon>
        <taxon>Tylenchina</taxon>
        <taxon>Panagrolaimomorpha</taxon>
        <taxon>Strongyloidoidea</taxon>
        <taxon>Steinernematidae</taxon>
        <taxon>Steinernema</taxon>
    </lineage>
</organism>
<protein>
    <submittedName>
        <fullName evidence="1">Uncharacterized protein</fullName>
    </submittedName>
</protein>
<dbReference type="EMBL" id="JAUCMV010000002">
    <property type="protein sequence ID" value="KAK0419741.1"/>
    <property type="molecule type" value="Genomic_DNA"/>
</dbReference>
<evidence type="ECO:0000313" key="2">
    <source>
        <dbReference type="Proteomes" id="UP001175271"/>
    </source>
</evidence>
<proteinExistence type="predicted"/>
<accession>A0AA39I9Z9</accession>
<evidence type="ECO:0000313" key="1">
    <source>
        <dbReference type="EMBL" id="KAK0419741.1"/>
    </source>
</evidence>
<comment type="caution">
    <text evidence="1">The sequence shown here is derived from an EMBL/GenBank/DDBJ whole genome shotgun (WGS) entry which is preliminary data.</text>
</comment>
<gene>
    <name evidence="1" type="ORF">QR680_014300</name>
</gene>
<dbReference type="AlphaFoldDB" id="A0AA39I9Z9"/>
<sequence>MDCLPAEFYESVVRSMKDRSELLKLPSKSNFRKFAEIHEERKPKDCFPPILKLYGPTLEKDLRRCERDAKYYEKLILKLSPDEEDTEDEQVHPTTLPFNFHARLKRLCYPVEDVSANLTWDPIKTPSSCDLVSELSINDVSLTVHSFSNLNGLWNELTKLTNIRRLSCFAFDIVYSIDEMDEDEETPEFLDKFVDHFFESNLEVMNLDFEAYGEDVWEALMRGWTETNDKLKSKGKMFYGCAFYPQMLEESFPLEKTDFSVENGHLKTVGSMELSAELSESIGWVCQLPECTTELYSIPHPSIAGYRACILHTFVLRDGMKLCNHNKVFFIEDK</sequence>